<dbReference type="EMBL" id="MU151733">
    <property type="protein sequence ID" value="KAF9441974.1"/>
    <property type="molecule type" value="Genomic_DNA"/>
</dbReference>
<dbReference type="AlphaFoldDB" id="A0A9P5X1N6"/>
<comment type="caution">
    <text evidence="2">The sequence shown here is derived from an EMBL/GenBank/DDBJ whole genome shotgun (WGS) entry which is preliminary data.</text>
</comment>
<dbReference type="Proteomes" id="UP000807342">
    <property type="component" value="Unassembled WGS sequence"/>
</dbReference>
<keyword evidence="1" id="KW-0472">Membrane</keyword>
<evidence type="ECO:0000313" key="2">
    <source>
        <dbReference type="EMBL" id="KAF9441974.1"/>
    </source>
</evidence>
<organism evidence="2 3">
    <name type="scientific">Macrolepiota fuliginosa MF-IS2</name>
    <dbReference type="NCBI Taxonomy" id="1400762"/>
    <lineage>
        <taxon>Eukaryota</taxon>
        <taxon>Fungi</taxon>
        <taxon>Dikarya</taxon>
        <taxon>Basidiomycota</taxon>
        <taxon>Agaricomycotina</taxon>
        <taxon>Agaricomycetes</taxon>
        <taxon>Agaricomycetidae</taxon>
        <taxon>Agaricales</taxon>
        <taxon>Agaricineae</taxon>
        <taxon>Agaricaceae</taxon>
        <taxon>Macrolepiota</taxon>
    </lineage>
</organism>
<name>A0A9P5X1N6_9AGAR</name>
<evidence type="ECO:0000256" key="1">
    <source>
        <dbReference type="SAM" id="Phobius"/>
    </source>
</evidence>
<keyword evidence="1" id="KW-1133">Transmembrane helix</keyword>
<protein>
    <submittedName>
        <fullName evidence="2">Uncharacterized protein</fullName>
    </submittedName>
</protein>
<keyword evidence="3" id="KW-1185">Reference proteome</keyword>
<feature type="transmembrane region" description="Helical" evidence="1">
    <location>
        <begin position="21"/>
        <end position="43"/>
    </location>
</feature>
<gene>
    <name evidence="2" type="ORF">P691DRAFT_518837</name>
</gene>
<reference evidence="2" key="1">
    <citation type="submission" date="2020-11" db="EMBL/GenBank/DDBJ databases">
        <authorList>
            <consortium name="DOE Joint Genome Institute"/>
            <person name="Ahrendt S."/>
            <person name="Riley R."/>
            <person name="Andreopoulos W."/>
            <person name="Labutti K."/>
            <person name="Pangilinan J."/>
            <person name="Ruiz-Duenas F.J."/>
            <person name="Barrasa J.M."/>
            <person name="Sanchez-Garcia M."/>
            <person name="Camarero S."/>
            <person name="Miyauchi S."/>
            <person name="Serrano A."/>
            <person name="Linde D."/>
            <person name="Babiker R."/>
            <person name="Drula E."/>
            <person name="Ayuso-Fernandez I."/>
            <person name="Pacheco R."/>
            <person name="Padilla G."/>
            <person name="Ferreira P."/>
            <person name="Barriuso J."/>
            <person name="Kellner H."/>
            <person name="Castanera R."/>
            <person name="Alfaro M."/>
            <person name="Ramirez L."/>
            <person name="Pisabarro A.G."/>
            <person name="Kuo A."/>
            <person name="Tritt A."/>
            <person name="Lipzen A."/>
            <person name="He G."/>
            <person name="Yan M."/>
            <person name="Ng V."/>
            <person name="Cullen D."/>
            <person name="Martin F."/>
            <person name="Rosso M.-N."/>
            <person name="Henrissat B."/>
            <person name="Hibbett D."/>
            <person name="Martinez A.T."/>
            <person name="Grigoriev I.V."/>
        </authorList>
    </citation>
    <scope>NUCLEOTIDE SEQUENCE</scope>
    <source>
        <strain evidence="2">MF-IS2</strain>
    </source>
</reference>
<sequence length="108" mass="12475">MIPIQCLPVVRRSTAFIITECTTGLLVTSGYLGWMLYASLYVIKPSRSPHLFMSMASWGMFLQSMPLRFLQHGRRGLRTERLGHSVHWLWPITGCFRRTEDSRREGTS</sequence>
<proteinExistence type="predicted"/>
<keyword evidence="1" id="KW-0812">Transmembrane</keyword>
<accession>A0A9P5X1N6</accession>
<evidence type="ECO:0000313" key="3">
    <source>
        <dbReference type="Proteomes" id="UP000807342"/>
    </source>
</evidence>